<protein>
    <recommendedName>
        <fullName evidence="5">Photosynthesis system II assembly factor Ycf48/Hcf136-like domain-containing protein</fullName>
    </recommendedName>
</protein>
<dbReference type="Proteomes" id="UP000187172">
    <property type="component" value="Unassembled WGS sequence"/>
</dbReference>
<dbReference type="EMBL" id="MRTP01000026">
    <property type="protein sequence ID" value="OMF44275.1"/>
    <property type="molecule type" value="Genomic_DNA"/>
</dbReference>
<dbReference type="AlphaFoldDB" id="A0A1R1DXI1"/>
<dbReference type="SUPFAM" id="SSF110296">
    <property type="entry name" value="Oligoxyloglucan reducing end-specific cellobiohydrolase"/>
    <property type="match status" value="1"/>
</dbReference>
<organism evidence="6 7">
    <name type="scientific">Paenibacillus rhizosphaerae</name>
    <dbReference type="NCBI Taxonomy" id="297318"/>
    <lineage>
        <taxon>Bacteria</taxon>
        <taxon>Bacillati</taxon>
        <taxon>Bacillota</taxon>
        <taxon>Bacilli</taxon>
        <taxon>Bacillales</taxon>
        <taxon>Paenibacillaceae</taxon>
        <taxon>Paenibacillus</taxon>
    </lineage>
</organism>
<feature type="domain" description="Photosynthesis system II assembly factor Ycf48/Hcf136-like" evidence="5">
    <location>
        <begin position="66"/>
        <end position="226"/>
    </location>
</feature>
<proteinExistence type="predicted"/>
<evidence type="ECO:0000256" key="3">
    <source>
        <dbReference type="SAM" id="MobiDB-lite"/>
    </source>
</evidence>
<keyword evidence="1" id="KW-0602">Photosynthesis</keyword>
<feature type="signal peptide" evidence="4">
    <location>
        <begin position="1"/>
        <end position="25"/>
    </location>
</feature>
<keyword evidence="4" id="KW-0732">Signal</keyword>
<evidence type="ECO:0000256" key="2">
    <source>
        <dbReference type="ARBA" id="ARBA00023276"/>
    </source>
</evidence>
<gene>
    <name evidence="6" type="ORF">BK138_34700</name>
</gene>
<reference evidence="6 7" key="1">
    <citation type="submission" date="2016-11" db="EMBL/GenBank/DDBJ databases">
        <title>Paenibacillus species isolates.</title>
        <authorList>
            <person name="Beno S.M."/>
        </authorList>
    </citation>
    <scope>NUCLEOTIDE SEQUENCE [LARGE SCALE GENOMIC DNA]</scope>
    <source>
        <strain evidence="6 7">FSL R5-0378</strain>
    </source>
</reference>
<dbReference type="GO" id="GO:0015979">
    <property type="term" value="P:photosynthesis"/>
    <property type="evidence" value="ECO:0007669"/>
    <property type="project" value="UniProtKB-KW"/>
</dbReference>
<dbReference type="STRING" id="297318.BK138_34700"/>
<sequence length="399" mass="42276">MIIKKLLRSSSLAAAALMLMMPAGWGLSPTQTSAAASAPAPCGSGDHGLLQQEQKQHMEEGADPLHFTDIQFLNGSTGRAAGTGFMIGTSDAGCHWQEIYTGKWNFAQIKFTDNVNGWAIATLPSHQTTHLLKTVDGGSHWKPVYTANLPFNRLEALGKNTVYGYTQNGAYRTENGGNSWVKIPTPANTRYATFRDKNNGYVLVIVPGSGYKVLGTADGGHSWSTKLNVKFDSPYPAGGQIYSKNNQVWALFYGGSGMSQVSYSLYGSTDQGVHWKRVIAQSTAGGGPAPGSGAAVVNQGPAQPGGHPGNMQLISKETAFLSGGSPAGGMVSVGVTYNGGKTWKNVKPSIHGYDSRISFTDGKTGWLVVTSATKSSIYATHDGGASWNRKFAFKEALNP</sequence>
<dbReference type="Gene3D" id="2.130.10.10">
    <property type="entry name" value="YVTN repeat-like/Quinoprotein amine dehydrogenase"/>
    <property type="match status" value="1"/>
</dbReference>
<evidence type="ECO:0000313" key="6">
    <source>
        <dbReference type="EMBL" id="OMF44275.1"/>
    </source>
</evidence>
<evidence type="ECO:0000313" key="7">
    <source>
        <dbReference type="Proteomes" id="UP000187172"/>
    </source>
</evidence>
<keyword evidence="2" id="KW-0604">Photosystem II</keyword>
<dbReference type="GO" id="GO:0009523">
    <property type="term" value="C:photosystem II"/>
    <property type="evidence" value="ECO:0007669"/>
    <property type="project" value="UniProtKB-KW"/>
</dbReference>
<keyword evidence="7" id="KW-1185">Reference proteome</keyword>
<name>A0A1R1DXI1_9BACL</name>
<evidence type="ECO:0000259" key="5">
    <source>
        <dbReference type="Pfam" id="PF14870"/>
    </source>
</evidence>
<feature type="region of interest" description="Disordered" evidence="3">
    <location>
        <begin position="284"/>
        <end position="305"/>
    </location>
</feature>
<dbReference type="PANTHER" id="PTHR47199">
    <property type="entry name" value="PHOTOSYSTEM II STABILITY/ASSEMBLY FACTOR HCF136, CHLOROPLASTIC"/>
    <property type="match status" value="1"/>
</dbReference>
<comment type="caution">
    <text evidence="6">The sequence shown here is derived from an EMBL/GenBank/DDBJ whole genome shotgun (WGS) entry which is preliminary data.</text>
</comment>
<accession>A0A1R1DXI1</accession>
<dbReference type="InterPro" id="IPR028203">
    <property type="entry name" value="PSII_CF48-like_dom"/>
</dbReference>
<dbReference type="PANTHER" id="PTHR47199:SF2">
    <property type="entry name" value="PHOTOSYSTEM II STABILITY_ASSEMBLY FACTOR HCF136, CHLOROPLASTIC"/>
    <property type="match status" value="1"/>
</dbReference>
<evidence type="ECO:0000256" key="1">
    <source>
        <dbReference type="ARBA" id="ARBA00022531"/>
    </source>
</evidence>
<dbReference type="CDD" id="cd15482">
    <property type="entry name" value="Sialidase_non-viral"/>
    <property type="match status" value="1"/>
</dbReference>
<evidence type="ECO:0000256" key="4">
    <source>
        <dbReference type="SAM" id="SignalP"/>
    </source>
</evidence>
<feature type="chain" id="PRO_5038705052" description="Photosynthesis system II assembly factor Ycf48/Hcf136-like domain-containing protein" evidence="4">
    <location>
        <begin position="26"/>
        <end position="399"/>
    </location>
</feature>
<dbReference type="RefSeq" id="WP_076176953.1">
    <property type="nucleotide sequence ID" value="NZ_MRTP01000026.1"/>
</dbReference>
<dbReference type="Pfam" id="PF14870">
    <property type="entry name" value="PSII_BNR"/>
    <property type="match status" value="1"/>
</dbReference>
<dbReference type="InterPro" id="IPR015943">
    <property type="entry name" value="WD40/YVTN_repeat-like_dom_sf"/>
</dbReference>